<dbReference type="InterPro" id="IPR012337">
    <property type="entry name" value="RNaseH-like_sf"/>
</dbReference>
<dbReference type="AlphaFoldDB" id="A0A3M7P2V5"/>
<comment type="caution">
    <text evidence="1">The sequence shown here is derived from an EMBL/GenBank/DDBJ whole genome shotgun (WGS) entry which is preliminary data.</text>
</comment>
<dbReference type="SUPFAM" id="SSF53098">
    <property type="entry name" value="Ribonuclease H-like"/>
    <property type="match status" value="1"/>
</dbReference>
<evidence type="ECO:0000313" key="2">
    <source>
        <dbReference type="Proteomes" id="UP000276133"/>
    </source>
</evidence>
<accession>A0A3M7P2V5</accession>
<dbReference type="Proteomes" id="UP000276133">
    <property type="component" value="Unassembled WGS sequence"/>
</dbReference>
<dbReference type="EMBL" id="REGN01013852">
    <property type="protein sequence ID" value="RMZ93395.1"/>
    <property type="molecule type" value="Genomic_DNA"/>
</dbReference>
<keyword evidence="2" id="KW-1185">Reference proteome</keyword>
<name>A0A3M7P2V5_BRAPC</name>
<evidence type="ECO:0000313" key="1">
    <source>
        <dbReference type="EMBL" id="RMZ93395.1"/>
    </source>
</evidence>
<organism evidence="1 2">
    <name type="scientific">Brachionus plicatilis</name>
    <name type="common">Marine rotifer</name>
    <name type="synonym">Brachionus muelleri</name>
    <dbReference type="NCBI Taxonomy" id="10195"/>
    <lineage>
        <taxon>Eukaryota</taxon>
        <taxon>Metazoa</taxon>
        <taxon>Spiralia</taxon>
        <taxon>Gnathifera</taxon>
        <taxon>Rotifera</taxon>
        <taxon>Eurotatoria</taxon>
        <taxon>Monogononta</taxon>
        <taxon>Pseudotrocha</taxon>
        <taxon>Ploima</taxon>
        <taxon>Brachionidae</taxon>
        <taxon>Brachionus</taxon>
    </lineage>
</organism>
<proteinExistence type="predicted"/>
<dbReference type="OrthoDB" id="10598105at2759"/>
<gene>
    <name evidence="1" type="ORF">BpHYR1_048736</name>
</gene>
<sequence>AQTKYQDFNLNLAIKHAIDNHAELSNLLKDISVSNANFRRSIRISHTFREKKCRLRLQNLTRWYSAYLMIERVKRAYDR</sequence>
<reference evidence="1 2" key="1">
    <citation type="journal article" date="2018" name="Sci. Rep.">
        <title>Genomic signatures of local adaptation to the degree of environmental predictability in rotifers.</title>
        <authorList>
            <person name="Franch-Gras L."/>
            <person name="Hahn C."/>
            <person name="Garcia-Roger E.M."/>
            <person name="Carmona M.J."/>
            <person name="Serra M."/>
            <person name="Gomez A."/>
        </authorList>
    </citation>
    <scope>NUCLEOTIDE SEQUENCE [LARGE SCALE GENOMIC DNA]</scope>
    <source>
        <strain evidence="1">HYR1</strain>
    </source>
</reference>
<protein>
    <submittedName>
        <fullName evidence="1">Uncharacterized protein</fullName>
    </submittedName>
</protein>
<feature type="non-terminal residue" evidence="1">
    <location>
        <position position="1"/>
    </location>
</feature>